<feature type="compositionally biased region" description="Acidic residues" evidence="1">
    <location>
        <begin position="12"/>
        <end position="26"/>
    </location>
</feature>
<gene>
    <name evidence="3" type="ORF">VITISV_030598</name>
</gene>
<protein>
    <recommendedName>
        <fullName evidence="2">Transposase MuDR plant domain-containing protein</fullName>
    </recommendedName>
</protein>
<dbReference type="InterPro" id="IPR004332">
    <property type="entry name" value="Transposase_MuDR"/>
</dbReference>
<sequence length="254" mass="29324">MGHLTRLSTSDTDVDDENERNEEDNRDDAIDTDEIRLPNDDENCCQRENIDLVMVQQVVESESTRFVNLEDGDRSNNLEVDFKVENTSLVAFPHGTQVNISNDNLDATFAPISYHMPPTPQILNMDKTINCVMFSIKSHQEFTVYRSNASVLVLKCKKAPECQWRLRAMVVKDTGMFRITKYKGPYRYVNPRINQDHSQLDSSFASQYIKTLVKTEMTITVAAIQVVVVEQFGYQYFLSKNNESKKEINYLIIW</sequence>
<feature type="region of interest" description="Disordered" evidence="1">
    <location>
        <begin position="1"/>
        <end position="41"/>
    </location>
</feature>
<evidence type="ECO:0000313" key="3">
    <source>
        <dbReference type="EMBL" id="CAN76381.1"/>
    </source>
</evidence>
<organism evidence="3">
    <name type="scientific">Vitis vinifera</name>
    <name type="common">Grape</name>
    <dbReference type="NCBI Taxonomy" id="29760"/>
    <lineage>
        <taxon>Eukaryota</taxon>
        <taxon>Viridiplantae</taxon>
        <taxon>Streptophyta</taxon>
        <taxon>Embryophyta</taxon>
        <taxon>Tracheophyta</taxon>
        <taxon>Spermatophyta</taxon>
        <taxon>Magnoliopsida</taxon>
        <taxon>eudicotyledons</taxon>
        <taxon>Gunneridae</taxon>
        <taxon>Pentapetalae</taxon>
        <taxon>rosids</taxon>
        <taxon>Vitales</taxon>
        <taxon>Vitaceae</taxon>
        <taxon>Viteae</taxon>
        <taxon>Vitis</taxon>
    </lineage>
</organism>
<dbReference type="EMBL" id="AM444939">
    <property type="protein sequence ID" value="CAN76381.1"/>
    <property type="molecule type" value="Genomic_DNA"/>
</dbReference>
<feature type="compositionally biased region" description="Polar residues" evidence="1">
    <location>
        <begin position="1"/>
        <end position="11"/>
    </location>
</feature>
<feature type="domain" description="Transposase MuDR plant" evidence="2">
    <location>
        <begin position="134"/>
        <end position="179"/>
    </location>
</feature>
<accession>A5B339</accession>
<evidence type="ECO:0000259" key="2">
    <source>
        <dbReference type="Pfam" id="PF03108"/>
    </source>
</evidence>
<dbReference type="AlphaFoldDB" id="A5B339"/>
<reference evidence="3" key="1">
    <citation type="journal article" date="2007" name="PLoS ONE">
        <title>The first genome sequence of an elite grapevine cultivar (Pinot noir Vitis vinifera L.): coping with a highly heterozygous genome.</title>
        <authorList>
            <person name="Velasco R."/>
            <person name="Zharkikh A."/>
            <person name="Troggio M."/>
            <person name="Cartwright D.A."/>
            <person name="Cestaro A."/>
            <person name="Pruss D."/>
            <person name="Pindo M."/>
            <person name="FitzGerald L.M."/>
            <person name="Vezzulli S."/>
            <person name="Reid J."/>
            <person name="Malacarne G."/>
            <person name="Iliev D."/>
            <person name="Coppola G."/>
            <person name="Wardell B."/>
            <person name="Micheletti D."/>
            <person name="Macalma T."/>
            <person name="Facci M."/>
            <person name="Mitchell J.T."/>
            <person name="Perazzolli M."/>
            <person name="Eldredge G."/>
            <person name="Gatto P."/>
            <person name="Oyzerski R."/>
            <person name="Moretto M."/>
            <person name="Gutin N."/>
            <person name="Stefanini M."/>
            <person name="Chen Y."/>
            <person name="Segala C."/>
            <person name="Davenport C."/>
            <person name="Dematte L."/>
            <person name="Mraz A."/>
            <person name="Battilana J."/>
            <person name="Stormo K."/>
            <person name="Costa F."/>
            <person name="Tao Q."/>
            <person name="Si-Ammour A."/>
            <person name="Harkins T."/>
            <person name="Lackey A."/>
            <person name="Perbost C."/>
            <person name="Taillon B."/>
            <person name="Stella A."/>
            <person name="Solovyev V."/>
            <person name="Fawcett J.A."/>
            <person name="Sterck L."/>
            <person name="Vandepoele K."/>
            <person name="Grando S.M."/>
            <person name="Toppo S."/>
            <person name="Moser C."/>
            <person name="Lanchbury J."/>
            <person name="Bogden R."/>
            <person name="Skolnick M."/>
            <person name="Sgaramella V."/>
            <person name="Bhatnagar S.K."/>
            <person name="Fontana P."/>
            <person name="Gutin A."/>
            <person name="Van de Peer Y."/>
            <person name="Salamini F."/>
            <person name="Viola R."/>
        </authorList>
    </citation>
    <scope>NUCLEOTIDE SEQUENCE</scope>
</reference>
<feature type="compositionally biased region" description="Basic and acidic residues" evidence="1">
    <location>
        <begin position="27"/>
        <end position="41"/>
    </location>
</feature>
<evidence type="ECO:0000256" key="1">
    <source>
        <dbReference type="SAM" id="MobiDB-lite"/>
    </source>
</evidence>
<dbReference type="Pfam" id="PF03108">
    <property type="entry name" value="DBD_Tnp_Mut"/>
    <property type="match status" value="1"/>
</dbReference>
<proteinExistence type="predicted"/>
<name>A5B339_VITVI</name>